<evidence type="ECO:0000313" key="1">
    <source>
        <dbReference type="EMBL" id="MFC5986012.1"/>
    </source>
</evidence>
<comment type="caution">
    <text evidence="1">The sequence shown here is derived from an EMBL/GenBank/DDBJ whole genome shotgun (WGS) entry which is preliminary data.</text>
</comment>
<name>A0ABW1ILQ5_9BACL</name>
<sequence length="114" mass="13175">MGIFIRKAKKSANIQVPESPILQEMADKVIDTQLKNTLELFSNVFQQDMDFSIRTFYLFRKVPAAAVFISSMVDKDQINQDILKPLQEKSQPRTKPVSLTPWLLDDVLYHYQGN</sequence>
<dbReference type="EMBL" id="JBHSQV010000035">
    <property type="protein sequence ID" value="MFC5986012.1"/>
    <property type="molecule type" value="Genomic_DNA"/>
</dbReference>
<evidence type="ECO:0000313" key="2">
    <source>
        <dbReference type="Proteomes" id="UP001596250"/>
    </source>
</evidence>
<dbReference type="Proteomes" id="UP001596250">
    <property type="component" value="Unassembled WGS sequence"/>
</dbReference>
<keyword evidence="2" id="KW-1185">Reference proteome</keyword>
<gene>
    <name evidence="1" type="ORF">ACFPXP_06155</name>
</gene>
<organism evidence="1 2">
    <name type="scientific">Marinicrinis lubricantis</name>
    <dbReference type="NCBI Taxonomy" id="2086470"/>
    <lineage>
        <taxon>Bacteria</taxon>
        <taxon>Bacillati</taxon>
        <taxon>Bacillota</taxon>
        <taxon>Bacilli</taxon>
        <taxon>Bacillales</taxon>
        <taxon>Paenibacillaceae</taxon>
    </lineage>
</organism>
<proteinExistence type="predicted"/>
<accession>A0ABW1ILQ5</accession>
<reference evidence="2" key="1">
    <citation type="journal article" date="2019" name="Int. J. Syst. Evol. Microbiol.">
        <title>The Global Catalogue of Microorganisms (GCM) 10K type strain sequencing project: providing services to taxonomists for standard genome sequencing and annotation.</title>
        <authorList>
            <consortium name="The Broad Institute Genomics Platform"/>
            <consortium name="The Broad Institute Genome Sequencing Center for Infectious Disease"/>
            <person name="Wu L."/>
            <person name="Ma J."/>
        </authorList>
    </citation>
    <scope>NUCLEOTIDE SEQUENCE [LARGE SCALE GENOMIC DNA]</scope>
    <source>
        <strain evidence="2">CCM 8749</strain>
    </source>
</reference>
<protein>
    <submittedName>
        <fullName evidence="1">Uncharacterized protein</fullName>
    </submittedName>
</protein>
<dbReference type="RefSeq" id="WP_379893327.1">
    <property type="nucleotide sequence ID" value="NZ_CBCSCT010000004.1"/>
</dbReference>